<protein>
    <submittedName>
        <fullName evidence="1">Uncharacterized protein</fullName>
    </submittedName>
</protein>
<sequence>MTRPENSYSFEELLEAAMLTANLSPTATPGLAAASALHELGHQVSEQNRRQILNLIRSLLILATPDQMPDVEAMVAAIDEMVGEGSTFALRQKLFQPPS</sequence>
<name>A0A1F4YDZ8_9BACT</name>
<proteinExistence type="predicted"/>
<organism evidence="1 2">
    <name type="scientific">Candidatus Amesbacteria bacterium RIFCSPHIGHO2_01_FULL_48_32b</name>
    <dbReference type="NCBI Taxonomy" id="1797253"/>
    <lineage>
        <taxon>Bacteria</taxon>
        <taxon>Candidatus Amesiibacteriota</taxon>
    </lineage>
</organism>
<dbReference type="EMBL" id="MEXH01000022">
    <property type="protein sequence ID" value="OGC92078.1"/>
    <property type="molecule type" value="Genomic_DNA"/>
</dbReference>
<evidence type="ECO:0000313" key="1">
    <source>
        <dbReference type="EMBL" id="OGC92078.1"/>
    </source>
</evidence>
<gene>
    <name evidence="1" type="ORF">A2876_01785</name>
</gene>
<dbReference type="Proteomes" id="UP000178176">
    <property type="component" value="Unassembled WGS sequence"/>
</dbReference>
<accession>A0A1F4YDZ8</accession>
<reference evidence="1 2" key="1">
    <citation type="journal article" date="2016" name="Nat. Commun.">
        <title>Thousands of microbial genomes shed light on interconnected biogeochemical processes in an aquifer system.</title>
        <authorList>
            <person name="Anantharaman K."/>
            <person name="Brown C.T."/>
            <person name="Hug L.A."/>
            <person name="Sharon I."/>
            <person name="Castelle C.J."/>
            <person name="Probst A.J."/>
            <person name="Thomas B.C."/>
            <person name="Singh A."/>
            <person name="Wilkins M.J."/>
            <person name="Karaoz U."/>
            <person name="Brodie E.L."/>
            <person name="Williams K.H."/>
            <person name="Hubbard S.S."/>
            <person name="Banfield J.F."/>
        </authorList>
    </citation>
    <scope>NUCLEOTIDE SEQUENCE [LARGE SCALE GENOMIC DNA]</scope>
</reference>
<dbReference type="AlphaFoldDB" id="A0A1F4YDZ8"/>
<evidence type="ECO:0000313" key="2">
    <source>
        <dbReference type="Proteomes" id="UP000178176"/>
    </source>
</evidence>
<comment type="caution">
    <text evidence="1">The sequence shown here is derived from an EMBL/GenBank/DDBJ whole genome shotgun (WGS) entry which is preliminary data.</text>
</comment>